<dbReference type="EMBL" id="JAKRCV010000009">
    <property type="protein sequence ID" value="MCG7321176.1"/>
    <property type="molecule type" value="Genomic_DNA"/>
</dbReference>
<protein>
    <submittedName>
        <fullName evidence="9">DedA family protein</fullName>
    </submittedName>
</protein>
<evidence type="ECO:0000256" key="5">
    <source>
        <dbReference type="ARBA" id="ARBA00022989"/>
    </source>
</evidence>
<evidence type="ECO:0000313" key="10">
    <source>
        <dbReference type="Proteomes" id="UP001521931"/>
    </source>
</evidence>
<dbReference type="InterPro" id="IPR051311">
    <property type="entry name" value="DedA_domain"/>
</dbReference>
<evidence type="ECO:0000256" key="7">
    <source>
        <dbReference type="SAM" id="Phobius"/>
    </source>
</evidence>
<feature type="domain" description="VTT" evidence="8">
    <location>
        <begin position="64"/>
        <end position="191"/>
    </location>
</feature>
<dbReference type="Proteomes" id="UP001521931">
    <property type="component" value="Unassembled WGS sequence"/>
</dbReference>
<feature type="transmembrane region" description="Helical" evidence="7">
    <location>
        <begin position="206"/>
        <end position="223"/>
    </location>
</feature>
<evidence type="ECO:0000256" key="4">
    <source>
        <dbReference type="ARBA" id="ARBA00022692"/>
    </source>
</evidence>
<keyword evidence="6 7" id="KW-0472">Membrane</keyword>
<keyword evidence="5 7" id="KW-1133">Transmembrane helix</keyword>
<comment type="subcellular location">
    <subcellularLocation>
        <location evidence="1">Cell membrane</location>
        <topology evidence="1">Multi-pass membrane protein</topology>
    </subcellularLocation>
</comment>
<dbReference type="Pfam" id="PF09335">
    <property type="entry name" value="VTT_dom"/>
    <property type="match status" value="1"/>
</dbReference>
<dbReference type="PANTHER" id="PTHR42709:SF6">
    <property type="entry name" value="UNDECAPRENYL PHOSPHATE TRANSPORTER A"/>
    <property type="match status" value="1"/>
</dbReference>
<comment type="caution">
    <text evidence="9">The sequence shown here is derived from an EMBL/GenBank/DDBJ whole genome shotgun (WGS) entry which is preliminary data.</text>
</comment>
<keyword evidence="10" id="KW-1185">Reference proteome</keyword>
<evidence type="ECO:0000256" key="1">
    <source>
        <dbReference type="ARBA" id="ARBA00004651"/>
    </source>
</evidence>
<proteinExistence type="inferred from homology"/>
<evidence type="ECO:0000259" key="8">
    <source>
        <dbReference type="Pfam" id="PF09335"/>
    </source>
</evidence>
<keyword evidence="3" id="KW-1003">Cell membrane</keyword>
<dbReference type="RefSeq" id="WP_239262645.1">
    <property type="nucleotide sequence ID" value="NZ_JAKRCV010000009.1"/>
</dbReference>
<name>A0ABS9PZV9_9MICO</name>
<evidence type="ECO:0000313" key="9">
    <source>
        <dbReference type="EMBL" id="MCG7321176.1"/>
    </source>
</evidence>
<gene>
    <name evidence="9" type="ORF">MHL29_04600</name>
</gene>
<dbReference type="PANTHER" id="PTHR42709">
    <property type="entry name" value="ALKALINE PHOSPHATASE LIKE PROTEIN"/>
    <property type="match status" value="1"/>
</dbReference>
<evidence type="ECO:0000256" key="2">
    <source>
        <dbReference type="ARBA" id="ARBA00010792"/>
    </source>
</evidence>
<sequence length="233" mass="25143">MDDLDLTAAPAKDTALTSLALLAQLPSVAPDSGGITGWAVSLMETLGGPGAMVATILDSVFPPIPSELILPLAGFTAYRGGMTLAGAIIWSTIGSLIGALILYWAGAVLGRERVNAIARKVPLVDVHDIDKGFEWFERHGRTVTFFGRMVPMVRSMVSIPAGVERMPLAIFCLLTTLGSLCWNAALILGGYALGSQWARIEEWAGWFQYAVIAFFVILIARWVRQKLKGRRTP</sequence>
<keyword evidence="4 7" id="KW-0812">Transmembrane</keyword>
<dbReference type="InterPro" id="IPR032816">
    <property type="entry name" value="VTT_dom"/>
</dbReference>
<comment type="similarity">
    <text evidence="2">Belongs to the DedA family.</text>
</comment>
<feature type="transmembrane region" description="Helical" evidence="7">
    <location>
        <begin position="168"/>
        <end position="194"/>
    </location>
</feature>
<evidence type="ECO:0000256" key="6">
    <source>
        <dbReference type="ARBA" id="ARBA00023136"/>
    </source>
</evidence>
<feature type="transmembrane region" description="Helical" evidence="7">
    <location>
        <begin position="88"/>
        <end position="110"/>
    </location>
</feature>
<evidence type="ECO:0000256" key="3">
    <source>
        <dbReference type="ARBA" id="ARBA00022475"/>
    </source>
</evidence>
<reference evidence="9 10" key="1">
    <citation type="submission" date="2022-02" db="EMBL/GenBank/DDBJ databases">
        <title>Uncovering new skin microbiome diversity through culturing and metagenomics.</title>
        <authorList>
            <person name="Conlan S."/>
            <person name="Deming C."/>
            <person name="Nisc Comparative Sequencing Program N."/>
            <person name="Segre J.A."/>
        </authorList>
    </citation>
    <scope>NUCLEOTIDE SEQUENCE [LARGE SCALE GENOMIC DNA]</scope>
    <source>
        <strain evidence="9 10">ACRQZ</strain>
    </source>
</reference>
<accession>A0ABS9PZV9</accession>
<organism evidence="9 10">
    <name type="scientific">Arsenicicoccus bolidensis</name>
    <dbReference type="NCBI Taxonomy" id="229480"/>
    <lineage>
        <taxon>Bacteria</taxon>
        <taxon>Bacillati</taxon>
        <taxon>Actinomycetota</taxon>
        <taxon>Actinomycetes</taxon>
        <taxon>Micrococcales</taxon>
        <taxon>Intrasporangiaceae</taxon>
        <taxon>Arsenicicoccus</taxon>
    </lineage>
</organism>